<protein>
    <submittedName>
        <fullName evidence="3">Uncharacterized protein</fullName>
    </submittedName>
</protein>
<proteinExistence type="predicted"/>
<accession>A0AAD7DDD9</accession>
<keyword evidence="4" id="KW-1185">Reference proteome</keyword>
<dbReference type="AlphaFoldDB" id="A0AAD7DDD9"/>
<evidence type="ECO:0000313" key="3">
    <source>
        <dbReference type="EMBL" id="KAJ7688962.1"/>
    </source>
</evidence>
<feature type="compositionally biased region" description="Low complexity" evidence="1">
    <location>
        <begin position="185"/>
        <end position="225"/>
    </location>
</feature>
<comment type="caution">
    <text evidence="3">The sequence shown here is derived from an EMBL/GenBank/DDBJ whole genome shotgun (WGS) entry which is preliminary data.</text>
</comment>
<feature type="chain" id="PRO_5042197529" evidence="2">
    <location>
        <begin position="20"/>
        <end position="329"/>
    </location>
</feature>
<sequence length="329" mass="35239">MRTTSTLSLPVLTASVSRALVNITVDDTEPESSISFSSQTCVALEPDGADSSWEVSPGRFVHSCHNKTLRRCDEAGATATFKFTGMISISTMTATLDSGLPILLTILLAPREFPPIWKAVNPHRSFMGFSGLPNTEHTFTIARSEMGGVYLDAFMYTALSDTPPYDRRRRKGLDNPADSAEDDSGAPPASTGGSGAPPSSVSSAPASTSSSPSSTSAAPTTSTSAQHQVFHRLQHQRYFVPADIWASETAVYAGATRSILINSHSGWHSADGYSGVLFNLALLDQHAASPSAGAIRNCREIYVFAFQFQGNLYSRRGIRGAFRYSSARI</sequence>
<feature type="region of interest" description="Disordered" evidence="1">
    <location>
        <begin position="165"/>
        <end position="227"/>
    </location>
</feature>
<dbReference type="Proteomes" id="UP001221757">
    <property type="component" value="Unassembled WGS sequence"/>
</dbReference>
<dbReference type="EMBL" id="JARKIE010000075">
    <property type="protein sequence ID" value="KAJ7688962.1"/>
    <property type="molecule type" value="Genomic_DNA"/>
</dbReference>
<reference evidence="3" key="1">
    <citation type="submission" date="2023-03" db="EMBL/GenBank/DDBJ databases">
        <title>Massive genome expansion in bonnet fungi (Mycena s.s.) driven by repeated elements and novel gene families across ecological guilds.</title>
        <authorList>
            <consortium name="Lawrence Berkeley National Laboratory"/>
            <person name="Harder C.B."/>
            <person name="Miyauchi S."/>
            <person name="Viragh M."/>
            <person name="Kuo A."/>
            <person name="Thoen E."/>
            <person name="Andreopoulos B."/>
            <person name="Lu D."/>
            <person name="Skrede I."/>
            <person name="Drula E."/>
            <person name="Henrissat B."/>
            <person name="Morin E."/>
            <person name="Kohler A."/>
            <person name="Barry K."/>
            <person name="LaButti K."/>
            <person name="Morin E."/>
            <person name="Salamov A."/>
            <person name="Lipzen A."/>
            <person name="Mereny Z."/>
            <person name="Hegedus B."/>
            <person name="Baldrian P."/>
            <person name="Stursova M."/>
            <person name="Weitz H."/>
            <person name="Taylor A."/>
            <person name="Grigoriev I.V."/>
            <person name="Nagy L.G."/>
            <person name="Martin F."/>
            <person name="Kauserud H."/>
        </authorList>
    </citation>
    <scope>NUCLEOTIDE SEQUENCE</scope>
    <source>
        <strain evidence="3">CBHHK067</strain>
    </source>
</reference>
<keyword evidence="2" id="KW-0732">Signal</keyword>
<evidence type="ECO:0000256" key="2">
    <source>
        <dbReference type="SAM" id="SignalP"/>
    </source>
</evidence>
<evidence type="ECO:0000313" key="4">
    <source>
        <dbReference type="Proteomes" id="UP001221757"/>
    </source>
</evidence>
<evidence type="ECO:0000256" key="1">
    <source>
        <dbReference type="SAM" id="MobiDB-lite"/>
    </source>
</evidence>
<organism evidence="3 4">
    <name type="scientific">Mycena rosella</name>
    <name type="common">Pink bonnet</name>
    <name type="synonym">Agaricus rosellus</name>
    <dbReference type="NCBI Taxonomy" id="1033263"/>
    <lineage>
        <taxon>Eukaryota</taxon>
        <taxon>Fungi</taxon>
        <taxon>Dikarya</taxon>
        <taxon>Basidiomycota</taxon>
        <taxon>Agaricomycotina</taxon>
        <taxon>Agaricomycetes</taxon>
        <taxon>Agaricomycetidae</taxon>
        <taxon>Agaricales</taxon>
        <taxon>Marasmiineae</taxon>
        <taxon>Mycenaceae</taxon>
        <taxon>Mycena</taxon>
    </lineage>
</organism>
<name>A0AAD7DDD9_MYCRO</name>
<feature type="signal peptide" evidence="2">
    <location>
        <begin position="1"/>
        <end position="19"/>
    </location>
</feature>
<gene>
    <name evidence="3" type="ORF">B0H17DRAFT_1296523</name>
</gene>